<gene>
    <name evidence="1" type="ORF">DQQ10_26525</name>
</gene>
<organism evidence="1 2">
    <name type="scientific">Pseudochryseolinea flava</name>
    <dbReference type="NCBI Taxonomy" id="2059302"/>
    <lineage>
        <taxon>Bacteria</taxon>
        <taxon>Pseudomonadati</taxon>
        <taxon>Bacteroidota</taxon>
        <taxon>Cytophagia</taxon>
        <taxon>Cytophagales</taxon>
        <taxon>Fulvivirgaceae</taxon>
        <taxon>Pseudochryseolinea</taxon>
    </lineage>
</organism>
<dbReference type="RefSeq" id="WP_112749980.1">
    <property type="nucleotide sequence ID" value="NZ_QMFY01000026.1"/>
</dbReference>
<proteinExistence type="predicted"/>
<dbReference type="Proteomes" id="UP000251889">
    <property type="component" value="Unassembled WGS sequence"/>
</dbReference>
<comment type="caution">
    <text evidence="1">The sequence shown here is derived from an EMBL/GenBank/DDBJ whole genome shotgun (WGS) entry which is preliminary data.</text>
</comment>
<evidence type="ECO:0000313" key="2">
    <source>
        <dbReference type="Proteomes" id="UP000251889"/>
    </source>
</evidence>
<dbReference type="AlphaFoldDB" id="A0A364XU90"/>
<dbReference type="EMBL" id="QMFY01000026">
    <property type="protein sequence ID" value="RAV97825.1"/>
    <property type="molecule type" value="Genomic_DNA"/>
</dbReference>
<accession>A0A364XU90</accession>
<dbReference type="SUPFAM" id="SSF48452">
    <property type="entry name" value="TPR-like"/>
    <property type="match status" value="1"/>
</dbReference>
<sequence>MTRLEQLQQFLKDDPSDPFNVYALALEYQKSNQEEAIRLFDELLINHSDYLPTYYTAGKLFASTGEVQKATTIFEHGIAKAREQQQHKTVRELQSALNELLFESE</sequence>
<name>A0A364XU90_9BACT</name>
<dbReference type="Gene3D" id="1.25.40.10">
    <property type="entry name" value="Tetratricopeptide repeat domain"/>
    <property type="match status" value="1"/>
</dbReference>
<keyword evidence="2" id="KW-1185">Reference proteome</keyword>
<dbReference type="InterPro" id="IPR011990">
    <property type="entry name" value="TPR-like_helical_dom_sf"/>
</dbReference>
<reference evidence="1 2" key="1">
    <citation type="submission" date="2018-06" db="EMBL/GenBank/DDBJ databases">
        <title>Chryseolinea flavus sp. nov., a member of the phylum Bacteroidetes isolated from soil.</title>
        <authorList>
            <person name="Li Y."/>
            <person name="Wang J."/>
        </authorList>
    </citation>
    <scope>NUCLEOTIDE SEQUENCE [LARGE SCALE GENOMIC DNA]</scope>
    <source>
        <strain evidence="1 2">SDU1-6</strain>
    </source>
</reference>
<protein>
    <submittedName>
        <fullName evidence="1">Tetratricopeptide repeat protein</fullName>
    </submittedName>
</protein>
<evidence type="ECO:0000313" key="1">
    <source>
        <dbReference type="EMBL" id="RAV97825.1"/>
    </source>
</evidence>
<dbReference type="OrthoDB" id="1524733at2"/>